<feature type="compositionally biased region" description="Basic and acidic residues" evidence="1">
    <location>
        <begin position="78"/>
        <end position="91"/>
    </location>
</feature>
<evidence type="ECO:0000256" key="1">
    <source>
        <dbReference type="SAM" id="MobiDB-lite"/>
    </source>
</evidence>
<feature type="region of interest" description="Disordered" evidence="1">
    <location>
        <begin position="66"/>
        <end position="146"/>
    </location>
</feature>
<organism evidence="2 3">
    <name type="scientific">Zasmidium cellare ATCC 36951</name>
    <dbReference type="NCBI Taxonomy" id="1080233"/>
    <lineage>
        <taxon>Eukaryota</taxon>
        <taxon>Fungi</taxon>
        <taxon>Dikarya</taxon>
        <taxon>Ascomycota</taxon>
        <taxon>Pezizomycotina</taxon>
        <taxon>Dothideomycetes</taxon>
        <taxon>Dothideomycetidae</taxon>
        <taxon>Mycosphaerellales</taxon>
        <taxon>Mycosphaerellaceae</taxon>
        <taxon>Zasmidium</taxon>
    </lineage>
</organism>
<dbReference type="EMBL" id="ML993587">
    <property type="protein sequence ID" value="KAF2169649.1"/>
    <property type="molecule type" value="Genomic_DNA"/>
</dbReference>
<dbReference type="GeneID" id="54558484"/>
<dbReference type="Proteomes" id="UP000799537">
    <property type="component" value="Unassembled WGS sequence"/>
</dbReference>
<dbReference type="RefSeq" id="XP_033670538.1">
    <property type="nucleotide sequence ID" value="XM_033805212.1"/>
</dbReference>
<gene>
    <name evidence="2" type="ORF">M409DRAFT_20062</name>
</gene>
<feature type="compositionally biased region" description="Basic and acidic residues" evidence="1">
    <location>
        <begin position="113"/>
        <end position="124"/>
    </location>
</feature>
<keyword evidence="3" id="KW-1185">Reference proteome</keyword>
<reference evidence="2" key="1">
    <citation type="journal article" date="2020" name="Stud. Mycol.">
        <title>101 Dothideomycetes genomes: a test case for predicting lifestyles and emergence of pathogens.</title>
        <authorList>
            <person name="Haridas S."/>
            <person name="Albert R."/>
            <person name="Binder M."/>
            <person name="Bloem J."/>
            <person name="Labutti K."/>
            <person name="Salamov A."/>
            <person name="Andreopoulos B."/>
            <person name="Baker S."/>
            <person name="Barry K."/>
            <person name="Bills G."/>
            <person name="Bluhm B."/>
            <person name="Cannon C."/>
            <person name="Castanera R."/>
            <person name="Culley D."/>
            <person name="Daum C."/>
            <person name="Ezra D."/>
            <person name="Gonzalez J."/>
            <person name="Henrissat B."/>
            <person name="Kuo A."/>
            <person name="Liang C."/>
            <person name="Lipzen A."/>
            <person name="Lutzoni F."/>
            <person name="Magnuson J."/>
            <person name="Mondo S."/>
            <person name="Nolan M."/>
            <person name="Ohm R."/>
            <person name="Pangilinan J."/>
            <person name="Park H.-J."/>
            <person name="Ramirez L."/>
            <person name="Alfaro M."/>
            <person name="Sun H."/>
            <person name="Tritt A."/>
            <person name="Yoshinaga Y."/>
            <person name="Zwiers L.-H."/>
            <person name="Turgeon B."/>
            <person name="Goodwin S."/>
            <person name="Spatafora J."/>
            <person name="Crous P."/>
            <person name="Grigoriev I."/>
        </authorList>
    </citation>
    <scope>NUCLEOTIDE SEQUENCE</scope>
    <source>
        <strain evidence="2">ATCC 36951</strain>
    </source>
</reference>
<protein>
    <submittedName>
        <fullName evidence="2">Uncharacterized protein</fullName>
    </submittedName>
</protein>
<proteinExistence type="predicted"/>
<accession>A0A6A6CV15</accession>
<dbReference type="AlphaFoldDB" id="A0A6A6CV15"/>
<name>A0A6A6CV15_ZASCE</name>
<sequence>MPTQSLVQLQLPCVDTIFLSACQLQSLPQDVQTSNTTATTVVYLEEQDQPSESKGIQASNQVLNGAASKHPWTPVPEQHGDRQDTRNKPDQLYDPPMINSKEGDQQQSSPSETKYHDPFDRPDDNDNDSDSLDSLEQTQLGKDSNVPFITDIHETTPLRTQDNLLPAKSTLTDRIEAIYKNIPSVDGLKTWLWGSQYERLLPVTRTKGMGRRKLEGREYESIALEFEYRQGRGSNNANGKG</sequence>
<evidence type="ECO:0000313" key="2">
    <source>
        <dbReference type="EMBL" id="KAF2169649.1"/>
    </source>
</evidence>
<evidence type="ECO:0000313" key="3">
    <source>
        <dbReference type="Proteomes" id="UP000799537"/>
    </source>
</evidence>